<dbReference type="Gene3D" id="1.20.1440.130">
    <property type="entry name" value="VKOR domain"/>
    <property type="match status" value="1"/>
</dbReference>
<protein>
    <submittedName>
        <fullName evidence="13">Vitamin K epoxide reductase family protein</fullName>
    </submittedName>
</protein>
<feature type="transmembrane region" description="Helical" evidence="11">
    <location>
        <begin position="113"/>
        <end position="131"/>
    </location>
</feature>
<proteinExistence type="inferred from homology"/>
<evidence type="ECO:0000256" key="1">
    <source>
        <dbReference type="ARBA" id="ARBA00004141"/>
    </source>
</evidence>
<dbReference type="RefSeq" id="WP_345031339.1">
    <property type="nucleotide sequence ID" value="NZ_BAABGL010000010.1"/>
</dbReference>
<dbReference type="InterPro" id="IPR041714">
    <property type="entry name" value="VKOR_Actinobacteria"/>
</dbReference>
<organism evidence="13 14">
    <name type="scientific">Brevibacterium pityocampae</name>
    <dbReference type="NCBI Taxonomy" id="506594"/>
    <lineage>
        <taxon>Bacteria</taxon>
        <taxon>Bacillati</taxon>
        <taxon>Actinomycetota</taxon>
        <taxon>Actinomycetes</taxon>
        <taxon>Micrococcales</taxon>
        <taxon>Brevibacteriaceae</taxon>
        <taxon>Brevibacterium</taxon>
    </lineage>
</organism>
<dbReference type="SMART" id="SM00756">
    <property type="entry name" value="VKc"/>
    <property type="match status" value="1"/>
</dbReference>
<evidence type="ECO:0000256" key="9">
    <source>
        <dbReference type="ARBA" id="ARBA00023284"/>
    </source>
</evidence>
<evidence type="ECO:0000256" key="5">
    <source>
        <dbReference type="ARBA" id="ARBA00022989"/>
    </source>
</evidence>
<comment type="similarity">
    <text evidence="2">Belongs to the VKOR family.</text>
</comment>
<dbReference type="InterPro" id="IPR038354">
    <property type="entry name" value="VKOR_sf"/>
</dbReference>
<evidence type="ECO:0000256" key="6">
    <source>
        <dbReference type="ARBA" id="ARBA00023002"/>
    </source>
</evidence>
<keyword evidence="7 11" id="KW-0472">Membrane</keyword>
<evidence type="ECO:0000256" key="10">
    <source>
        <dbReference type="SAM" id="MobiDB-lite"/>
    </source>
</evidence>
<dbReference type="Pfam" id="PF07884">
    <property type="entry name" value="VKOR"/>
    <property type="match status" value="1"/>
</dbReference>
<evidence type="ECO:0000259" key="12">
    <source>
        <dbReference type="SMART" id="SM00756"/>
    </source>
</evidence>
<evidence type="ECO:0000256" key="4">
    <source>
        <dbReference type="ARBA" id="ARBA00022719"/>
    </source>
</evidence>
<comment type="caution">
    <text evidence="13">The sequence shown here is derived from an EMBL/GenBank/DDBJ whole genome shotgun (WGS) entry which is preliminary data.</text>
</comment>
<dbReference type="EMBL" id="BAABGL010000010">
    <property type="protein sequence ID" value="GAA4390204.1"/>
    <property type="molecule type" value="Genomic_DNA"/>
</dbReference>
<evidence type="ECO:0000313" key="14">
    <source>
        <dbReference type="Proteomes" id="UP001500642"/>
    </source>
</evidence>
<feature type="transmembrane region" description="Helical" evidence="11">
    <location>
        <begin position="137"/>
        <end position="159"/>
    </location>
</feature>
<keyword evidence="6" id="KW-0560">Oxidoreductase</keyword>
<keyword evidence="14" id="KW-1185">Reference proteome</keyword>
<dbReference type="InterPro" id="IPR012932">
    <property type="entry name" value="VKOR"/>
</dbReference>
<name>A0ABP8JGK2_9MICO</name>
<keyword evidence="8" id="KW-1015">Disulfide bond</keyword>
<feature type="transmembrane region" description="Helical" evidence="11">
    <location>
        <begin position="171"/>
        <end position="192"/>
    </location>
</feature>
<evidence type="ECO:0000256" key="8">
    <source>
        <dbReference type="ARBA" id="ARBA00023157"/>
    </source>
</evidence>
<evidence type="ECO:0000256" key="7">
    <source>
        <dbReference type="ARBA" id="ARBA00023136"/>
    </source>
</evidence>
<keyword evidence="5 11" id="KW-1133">Transmembrane helix</keyword>
<gene>
    <name evidence="13" type="ORF">GCM10023167_16510</name>
</gene>
<keyword evidence="4" id="KW-0874">Quinone</keyword>
<evidence type="ECO:0000256" key="2">
    <source>
        <dbReference type="ARBA" id="ARBA00006214"/>
    </source>
</evidence>
<keyword evidence="3 11" id="KW-0812">Transmembrane</keyword>
<feature type="domain" description="Vitamin K epoxide reductase" evidence="12">
    <location>
        <begin position="49"/>
        <end position="190"/>
    </location>
</feature>
<keyword evidence="9" id="KW-0676">Redox-active center</keyword>
<evidence type="ECO:0000256" key="11">
    <source>
        <dbReference type="SAM" id="Phobius"/>
    </source>
</evidence>
<reference evidence="14" key="1">
    <citation type="journal article" date="2019" name="Int. J. Syst. Evol. Microbiol.">
        <title>The Global Catalogue of Microorganisms (GCM) 10K type strain sequencing project: providing services to taxonomists for standard genome sequencing and annotation.</title>
        <authorList>
            <consortium name="The Broad Institute Genomics Platform"/>
            <consortium name="The Broad Institute Genome Sequencing Center for Infectious Disease"/>
            <person name="Wu L."/>
            <person name="Ma J."/>
        </authorList>
    </citation>
    <scope>NUCLEOTIDE SEQUENCE [LARGE SCALE GENOMIC DNA]</scope>
    <source>
        <strain evidence="14">JCM 17808</strain>
    </source>
</reference>
<dbReference type="CDD" id="cd12922">
    <property type="entry name" value="VKOR_5"/>
    <property type="match status" value="1"/>
</dbReference>
<feature type="transmembrane region" description="Helical" evidence="11">
    <location>
        <begin position="52"/>
        <end position="72"/>
    </location>
</feature>
<feature type="transmembrane region" description="Helical" evidence="11">
    <location>
        <begin position="212"/>
        <end position="236"/>
    </location>
</feature>
<feature type="region of interest" description="Disordered" evidence="10">
    <location>
        <begin position="1"/>
        <end position="34"/>
    </location>
</feature>
<evidence type="ECO:0000313" key="13">
    <source>
        <dbReference type="EMBL" id="GAA4390204.1"/>
    </source>
</evidence>
<accession>A0ABP8JGK2</accession>
<sequence>MSASHSSTTDHEHDDAEFGDSGSDGTRFDDGEGHLDPGARSGGPWFMDEVKLGIFLVVSSVIGFLASFELSIDKVRLLENPSATLSCDFNPFFSCGSVMAFEQSQIFGFPNQFLGIAAFIFPLLLGVLLITRTRVPGWVLVGLNLGLLAGTVLVMYLYYSSIFVIGIGCPWCIVVWTVTIPLFCVVTGYNVIAGNLGAGLRDNGVVRAIAGTALIIAVLWLILVYASIVFRFWVFFGSLVG</sequence>
<dbReference type="Proteomes" id="UP001500642">
    <property type="component" value="Unassembled WGS sequence"/>
</dbReference>
<evidence type="ECO:0000256" key="3">
    <source>
        <dbReference type="ARBA" id="ARBA00022692"/>
    </source>
</evidence>
<comment type="subcellular location">
    <subcellularLocation>
        <location evidence="1">Membrane</location>
        <topology evidence="1">Multi-pass membrane protein</topology>
    </subcellularLocation>
</comment>